<gene>
    <name evidence="2" type="ORF">E6Q11_01130</name>
</gene>
<evidence type="ECO:0000313" key="2">
    <source>
        <dbReference type="EMBL" id="TXG78400.1"/>
    </source>
</evidence>
<proteinExistence type="predicted"/>
<dbReference type="EMBL" id="SSDS01000017">
    <property type="protein sequence ID" value="TXG78400.1"/>
    <property type="molecule type" value="Genomic_DNA"/>
</dbReference>
<accession>A0A5C7JA04</accession>
<protein>
    <submittedName>
        <fullName evidence="2">Uncharacterized protein</fullName>
    </submittedName>
</protein>
<feature type="compositionally biased region" description="Low complexity" evidence="1">
    <location>
        <begin position="24"/>
        <end position="34"/>
    </location>
</feature>
<evidence type="ECO:0000256" key="1">
    <source>
        <dbReference type="SAM" id="MobiDB-lite"/>
    </source>
</evidence>
<dbReference type="AlphaFoldDB" id="A0A5C7JA04"/>
<comment type="caution">
    <text evidence="2">The sequence shown here is derived from an EMBL/GenBank/DDBJ whole genome shotgun (WGS) entry which is preliminary data.</text>
</comment>
<sequence>MNQGESGAESAVNVSDNYVEESNEAVTPAEAEAPPAEPAKEDEAGQDDKGSSEQKPRRGGFQRKLERQQREIEALKALVAKATAPGQSDNAQGGEPALENYQDYNDYVRDYAKWASKETTK</sequence>
<dbReference type="Proteomes" id="UP000321026">
    <property type="component" value="Unassembled WGS sequence"/>
</dbReference>
<reference evidence="2 3" key="1">
    <citation type="submission" date="2018-09" db="EMBL/GenBank/DDBJ databases">
        <title>Metagenome Assembled Genomes from an Advanced Water Purification Facility.</title>
        <authorList>
            <person name="Stamps B.W."/>
            <person name="Spear J.R."/>
        </authorList>
    </citation>
    <scope>NUCLEOTIDE SEQUENCE [LARGE SCALE GENOMIC DNA]</scope>
    <source>
        <strain evidence="2">Bin_63_2</strain>
    </source>
</reference>
<name>A0A5C7JA04_9BACT</name>
<evidence type="ECO:0000313" key="3">
    <source>
        <dbReference type="Proteomes" id="UP000321026"/>
    </source>
</evidence>
<organism evidence="2 3">
    <name type="scientific">Candidatus Dojkabacteria bacterium</name>
    <dbReference type="NCBI Taxonomy" id="2099670"/>
    <lineage>
        <taxon>Bacteria</taxon>
        <taxon>Candidatus Dojkabacteria</taxon>
    </lineage>
</organism>
<feature type="compositionally biased region" description="Basic and acidic residues" evidence="1">
    <location>
        <begin position="38"/>
        <end position="56"/>
    </location>
</feature>
<feature type="non-terminal residue" evidence="2">
    <location>
        <position position="121"/>
    </location>
</feature>
<feature type="region of interest" description="Disordered" evidence="1">
    <location>
        <begin position="81"/>
        <end position="104"/>
    </location>
</feature>
<feature type="region of interest" description="Disordered" evidence="1">
    <location>
        <begin position="1"/>
        <end position="69"/>
    </location>
</feature>